<evidence type="ECO:0000313" key="12">
    <source>
        <dbReference type="EMBL" id="TYP66525.1"/>
    </source>
</evidence>
<evidence type="ECO:0000259" key="11">
    <source>
        <dbReference type="Pfam" id="PF02254"/>
    </source>
</evidence>
<dbReference type="InterPro" id="IPR038770">
    <property type="entry name" value="Na+/solute_symporter_sf"/>
</dbReference>
<feature type="transmembrane region" description="Helical" evidence="9">
    <location>
        <begin position="119"/>
        <end position="139"/>
    </location>
</feature>
<dbReference type="GO" id="GO:0015297">
    <property type="term" value="F:antiporter activity"/>
    <property type="evidence" value="ECO:0007669"/>
    <property type="project" value="UniProtKB-KW"/>
</dbReference>
<dbReference type="EMBL" id="VNHQ01000011">
    <property type="protein sequence ID" value="TYP66525.1"/>
    <property type="molecule type" value="Genomic_DNA"/>
</dbReference>
<feature type="transmembrane region" description="Helical" evidence="9">
    <location>
        <begin position="327"/>
        <end position="351"/>
    </location>
</feature>
<organism evidence="12 13">
    <name type="scientific">Stutzerimonas stutzeri</name>
    <name type="common">Pseudomonas stutzeri</name>
    <dbReference type="NCBI Taxonomy" id="316"/>
    <lineage>
        <taxon>Bacteria</taxon>
        <taxon>Pseudomonadati</taxon>
        <taxon>Pseudomonadota</taxon>
        <taxon>Gammaproteobacteria</taxon>
        <taxon>Pseudomonadales</taxon>
        <taxon>Pseudomonadaceae</taxon>
        <taxon>Stutzerimonas</taxon>
    </lineage>
</organism>
<comment type="subcellular location">
    <subcellularLocation>
        <location evidence="1">Membrane</location>
        <topology evidence="1">Multi-pass membrane protein</topology>
    </subcellularLocation>
</comment>
<evidence type="ECO:0000256" key="5">
    <source>
        <dbReference type="ARBA" id="ARBA00022692"/>
    </source>
</evidence>
<feature type="transmembrane region" description="Helical" evidence="9">
    <location>
        <begin position="59"/>
        <end position="78"/>
    </location>
</feature>
<comment type="caution">
    <text evidence="12">The sequence shown here is derived from an EMBL/GenBank/DDBJ whole genome shotgun (WGS) entry which is preliminary data.</text>
</comment>
<evidence type="ECO:0000256" key="6">
    <source>
        <dbReference type="ARBA" id="ARBA00022989"/>
    </source>
</evidence>
<feature type="transmembrane region" description="Helical" evidence="9">
    <location>
        <begin position="151"/>
        <end position="172"/>
    </location>
</feature>
<evidence type="ECO:0000256" key="4">
    <source>
        <dbReference type="ARBA" id="ARBA00022449"/>
    </source>
</evidence>
<dbReference type="Gene3D" id="1.20.1530.20">
    <property type="match status" value="1"/>
</dbReference>
<name>A0A5S5BHH9_STUST</name>
<dbReference type="SUPFAM" id="SSF51735">
    <property type="entry name" value="NAD(P)-binding Rossmann-fold domains"/>
    <property type="match status" value="1"/>
</dbReference>
<keyword evidence="5 9" id="KW-0812">Transmembrane</keyword>
<evidence type="ECO:0000256" key="3">
    <source>
        <dbReference type="ARBA" id="ARBA00022448"/>
    </source>
</evidence>
<gene>
    <name evidence="12" type="ORF">A9A72_121529</name>
</gene>
<dbReference type="AlphaFoldDB" id="A0A5S5BHH9"/>
<feature type="transmembrane region" description="Helical" evidence="9">
    <location>
        <begin position="219"/>
        <end position="239"/>
    </location>
</feature>
<keyword evidence="4" id="KW-0050">Antiport</keyword>
<feature type="domain" description="Cation/H+ exchanger transmembrane" evidence="10">
    <location>
        <begin position="19"/>
        <end position="373"/>
    </location>
</feature>
<accession>A0A5S5BHH9</accession>
<evidence type="ECO:0000256" key="1">
    <source>
        <dbReference type="ARBA" id="ARBA00004141"/>
    </source>
</evidence>
<sequence>METILAHGPYVEFAVLLMFSAAAGAVAVRLRQPVLIAYIVIGILVGPAVFGLVRAHDQINLLAEIGVTVLLFVVGLKLDLQHIRHIGPVALATGLGQLAFTIVFGFILTLALGKTPVEAIYIAVALTFSSTIIIVKLLSDKRELDSLHGRIAVGFLIVQDLAVVLAMMTMSALRGAGEAGTLEIAGSLIMRLVLAALLMFLLMRYVLPRVMAAMARSQELLLIFAIAWGCGLAVIGEWAGFSKEAGAFIAGFSLASTGYREAMNARLTGIRDFMLLFFFIDLGAKLDFSTLGGEALPAVVLSLFVLIGNPLIVMAIMGFMGYRKRTGFLAGLTVAQISEFSIVFVAMGITLGHVDAHALGLTTLVGLVTIMLSTYMILFSQPLDERLMPWLGVFERKRPFRELEVDRPLRPEGQPQVLVFGMGRYGARLLRQLDGAGVTVMGVDFDPEAVRALAQGGLNVRFGDGEDPSLLEALPLQHADWVVTTFPQWESNRAFLHALRVAGFGGQVAGVVRDDQHGRSLDDAGVAMVLNPFTDAADFAARWLVSDLEEKARH</sequence>
<feature type="transmembrane region" description="Helical" evidence="9">
    <location>
        <begin position="298"/>
        <end position="320"/>
    </location>
</feature>
<feature type="transmembrane region" description="Helical" evidence="9">
    <location>
        <begin position="357"/>
        <end position="378"/>
    </location>
</feature>
<dbReference type="PANTHER" id="PTHR42751">
    <property type="entry name" value="SODIUM/HYDROGEN EXCHANGER FAMILY/TRKA DOMAIN PROTEIN"/>
    <property type="match status" value="1"/>
</dbReference>
<dbReference type="InterPro" id="IPR036291">
    <property type="entry name" value="NAD(P)-bd_dom_sf"/>
</dbReference>
<evidence type="ECO:0000313" key="13">
    <source>
        <dbReference type="Proteomes" id="UP000324282"/>
    </source>
</evidence>
<evidence type="ECO:0000256" key="2">
    <source>
        <dbReference type="ARBA" id="ARBA00005551"/>
    </source>
</evidence>
<dbReference type="PANTHER" id="PTHR42751:SF3">
    <property type="entry name" value="SODIUM_GLUTAMATE SYMPORTER"/>
    <property type="match status" value="1"/>
</dbReference>
<dbReference type="GO" id="GO:0006813">
    <property type="term" value="P:potassium ion transport"/>
    <property type="evidence" value="ECO:0007669"/>
    <property type="project" value="InterPro"/>
</dbReference>
<dbReference type="GO" id="GO:0016020">
    <property type="term" value="C:membrane"/>
    <property type="evidence" value="ECO:0007669"/>
    <property type="project" value="UniProtKB-SubCell"/>
</dbReference>
<dbReference type="InterPro" id="IPR006153">
    <property type="entry name" value="Cation/H_exchanger_TM"/>
</dbReference>
<keyword evidence="6 9" id="KW-1133">Transmembrane helix</keyword>
<evidence type="ECO:0000259" key="10">
    <source>
        <dbReference type="Pfam" id="PF00999"/>
    </source>
</evidence>
<feature type="transmembrane region" description="Helical" evidence="9">
    <location>
        <begin position="184"/>
        <end position="207"/>
    </location>
</feature>
<keyword evidence="7" id="KW-0406">Ion transport</keyword>
<dbReference type="InterPro" id="IPR003148">
    <property type="entry name" value="RCK_N"/>
</dbReference>
<dbReference type="Gene3D" id="3.40.50.720">
    <property type="entry name" value="NAD(P)-binding Rossmann-like Domain"/>
    <property type="match status" value="1"/>
</dbReference>
<evidence type="ECO:0000256" key="9">
    <source>
        <dbReference type="SAM" id="Phobius"/>
    </source>
</evidence>
<comment type="similarity">
    <text evidence="2">Belongs to the monovalent cation:proton antiporter 2 (CPA2) transporter (TC 2.A.37) family.</text>
</comment>
<evidence type="ECO:0000256" key="8">
    <source>
        <dbReference type="ARBA" id="ARBA00023136"/>
    </source>
</evidence>
<feature type="transmembrane region" description="Helical" evidence="9">
    <location>
        <begin position="90"/>
        <end position="113"/>
    </location>
</feature>
<proteinExistence type="inferred from homology"/>
<protein>
    <submittedName>
        <fullName evidence="12">Transporter (CPA2 family)</fullName>
    </submittedName>
</protein>
<evidence type="ECO:0000256" key="7">
    <source>
        <dbReference type="ARBA" id="ARBA00023065"/>
    </source>
</evidence>
<feature type="domain" description="RCK N-terminal" evidence="11">
    <location>
        <begin position="417"/>
        <end position="532"/>
    </location>
</feature>
<keyword evidence="8 9" id="KW-0472">Membrane</keyword>
<dbReference type="Pfam" id="PF00999">
    <property type="entry name" value="Na_H_Exchanger"/>
    <property type="match status" value="1"/>
</dbReference>
<dbReference type="RefSeq" id="WP_148924390.1">
    <property type="nucleotide sequence ID" value="NZ_VNHQ01000011.1"/>
</dbReference>
<feature type="transmembrane region" description="Helical" evidence="9">
    <location>
        <begin position="35"/>
        <end position="53"/>
    </location>
</feature>
<keyword evidence="3" id="KW-0813">Transport</keyword>
<feature type="transmembrane region" description="Helical" evidence="9">
    <location>
        <begin position="6"/>
        <end position="28"/>
    </location>
</feature>
<dbReference type="GO" id="GO:1902600">
    <property type="term" value="P:proton transmembrane transport"/>
    <property type="evidence" value="ECO:0007669"/>
    <property type="project" value="InterPro"/>
</dbReference>
<dbReference type="Pfam" id="PF02254">
    <property type="entry name" value="TrkA_N"/>
    <property type="match status" value="1"/>
</dbReference>
<dbReference type="Proteomes" id="UP000324282">
    <property type="component" value="Unassembled WGS sequence"/>
</dbReference>
<reference evidence="12 13" key="1">
    <citation type="submission" date="2019-07" db="EMBL/GenBank/DDBJ databases">
        <title>Deep subsurface shale carbon reservoir microbial communities from Ohio and West Virginia, USA.</title>
        <authorList>
            <person name="Wrighton K."/>
        </authorList>
    </citation>
    <scope>NUCLEOTIDE SEQUENCE [LARGE SCALE GENOMIC DNA]</scope>
    <source>
        <strain evidence="12 13">NP_8Ht</strain>
    </source>
</reference>
<dbReference type="OrthoDB" id="9781411at2"/>